<dbReference type="EMBL" id="KZ851861">
    <property type="protein sequence ID" value="RDK39440.1"/>
    <property type="molecule type" value="Genomic_DNA"/>
</dbReference>
<evidence type="ECO:0000313" key="2">
    <source>
        <dbReference type="Proteomes" id="UP000254937"/>
    </source>
</evidence>
<proteinExistence type="predicted"/>
<gene>
    <name evidence="1" type="ORF">M752DRAFT_56977</name>
</gene>
<dbReference type="Proteomes" id="UP000254937">
    <property type="component" value="Unassembled WGS sequence"/>
</dbReference>
<dbReference type="AlphaFoldDB" id="A0A370PB79"/>
<name>A0A370PB79_ASPPH</name>
<protein>
    <submittedName>
        <fullName evidence="1">Uncharacterized protein</fullName>
    </submittedName>
</protein>
<evidence type="ECO:0000313" key="1">
    <source>
        <dbReference type="EMBL" id="RDK39440.1"/>
    </source>
</evidence>
<sequence length="113" mass="12734">MKLYIRRLAREASYGGTVEVIAHIPSSEPNDNTLGHESARNARLQVEWRFECPFIPTDDYWDTLVRFAMVDGKKGWMDPNAPMPCYGQSLLRRSRAINGVNWGQNTGGSTSTT</sequence>
<organism evidence="1 2">
    <name type="scientific">Aspergillus phoenicis ATCC 13157</name>
    <dbReference type="NCBI Taxonomy" id="1353007"/>
    <lineage>
        <taxon>Eukaryota</taxon>
        <taxon>Fungi</taxon>
        <taxon>Dikarya</taxon>
        <taxon>Ascomycota</taxon>
        <taxon>Pezizomycotina</taxon>
        <taxon>Eurotiomycetes</taxon>
        <taxon>Eurotiomycetidae</taxon>
        <taxon>Eurotiales</taxon>
        <taxon>Aspergillaceae</taxon>
        <taxon>Aspergillus</taxon>
    </lineage>
</organism>
<accession>A0A370PB79</accession>
<keyword evidence="2" id="KW-1185">Reference proteome</keyword>
<reference evidence="1 2" key="1">
    <citation type="submission" date="2018-07" db="EMBL/GenBank/DDBJ databases">
        <title>Section-level genome sequencing of Aspergillus section Nigri to investigate inter- and intra-species variation.</title>
        <authorList>
            <consortium name="DOE Joint Genome Institute"/>
            <person name="Vesth T.C."/>
            <person name="Nybo J.L."/>
            <person name="Theobald S."/>
            <person name="Frisvad J.C."/>
            <person name="Larsen T.O."/>
            <person name="Nielsen K.F."/>
            <person name="Hoof J.B."/>
            <person name="Brandl J."/>
            <person name="Salamov A."/>
            <person name="Riley R."/>
            <person name="Gladden J.M."/>
            <person name="Phatale P."/>
            <person name="Nielsen M.T."/>
            <person name="Lyhne E.K."/>
            <person name="Kogle M.E."/>
            <person name="Strasser K."/>
            <person name="McDonnell E."/>
            <person name="Barry K."/>
            <person name="Clum A."/>
            <person name="Chen C."/>
            <person name="Nolan M."/>
            <person name="Sandor L."/>
            <person name="Kuo A."/>
            <person name="Lipzen A."/>
            <person name="Hainaut M."/>
            <person name="Drula E."/>
            <person name="Tsang A."/>
            <person name="Magnuson J.K."/>
            <person name="Henrissat B."/>
            <person name="Wiebenga A."/>
            <person name="Simmons B.A."/>
            <person name="Makela M.R."/>
            <person name="De vries R.P."/>
            <person name="Grigoriev I.V."/>
            <person name="Mortensen U.H."/>
            <person name="Baker S.E."/>
            <person name="Andersen M.R."/>
        </authorList>
    </citation>
    <scope>NUCLEOTIDE SEQUENCE [LARGE SCALE GENOMIC DNA]</scope>
    <source>
        <strain evidence="1 2">ATCC 13157</strain>
    </source>
</reference>